<dbReference type="AlphaFoldDB" id="A0A2T3XSN8"/>
<dbReference type="EMBL" id="PYUC01000008">
    <property type="protein sequence ID" value="PTB19528.1"/>
    <property type="molecule type" value="Genomic_DNA"/>
</dbReference>
<sequence>MHHPVADPQLLQSHLDVAIVSIDRLSALAGLLAVEDVAAAFARLSLLEQVAIFGGFEADLHQARVALLRAVGNERGPHARFNDT</sequence>
<evidence type="ECO:0000313" key="1">
    <source>
        <dbReference type="EMBL" id="PTB19528.1"/>
    </source>
</evidence>
<protein>
    <submittedName>
        <fullName evidence="1">Uncharacterized protein</fullName>
    </submittedName>
</protein>
<accession>A0A2T3XSN8</accession>
<dbReference type="Proteomes" id="UP000240638">
    <property type="component" value="Unassembled WGS sequence"/>
</dbReference>
<organism evidence="1 2">
    <name type="scientific">Trinickia symbiotica</name>
    <dbReference type="NCBI Taxonomy" id="863227"/>
    <lineage>
        <taxon>Bacteria</taxon>
        <taxon>Pseudomonadati</taxon>
        <taxon>Pseudomonadota</taxon>
        <taxon>Betaproteobacteria</taxon>
        <taxon>Burkholderiales</taxon>
        <taxon>Burkholderiaceae</taxon>
        <taxon>Trinickia</taxon>
    </lineage>
</organism>
<name>A0A2T3XSN8_9BURK</name>
<reference evidence="1 2" key="1">
    <citation type="submission" date="2018-03" db="EMBL/GenBank/DDBJ databases">
        <title>Whole genome analyses suggest that Burkholderia sensu lato contains two further novel genera in the rhizoxinica-symbiotica group Mycetohabitans gen. nov., and Trinickia gen. nov.: implications for the evolution of diazotrophy and nodulation in the Burkholderiaceae.</title>
        <authorList>
            <person name="Estrada De Los Santos P."/>
            <person name="Palmer M."/>
            <person name="Chavez-Ramirez B."/>
            <person name="Steenkamp E.T."/>
            <person name="Hirsch A.M."/>
            <person name="Manyaka P."/>
            <person name="Maluk M."/>
            <person name="Lafos M."/>
            <person name="Crook M."/>
            <person name="Gross E."/>
            <person name="Simon M.F."/>
            <person name="Bueno Dos Reis Junior F."/>
            <person name="Poole P.S."/>
            <person name="Venter S.N."/>
            <person name="James E.K."/>
        </authorList>
    </citation>
    <scope>NUCLEOTIDE SEQUENCE [LARGE SCALE GENOMIC DNA]</scope>
    <source>
        <strain evidence="1 2">JPY-366</strain>
    </source>
</reference>
<evidence type="ECO:0000313" key="2">
    <source>
        <dbReference type="Proteomes" id="UP000240638"/>
    </source>
</evidence>
<comment type="caution">
    <text evidence="1">The sequence shown here is derived from an EMBL/GenBank/DDBJ whole genome shotgun (WGS) entry which is preliminary data.</text>
</comment>
<proteinExistence type="predicted"/>
<gene>
    <name evidence="1" type="ORF">C9I57_17765</name>
</gene>